<evidence type="ECO:0000313" key="16">
    <source>
        <dbReference type="WBParaSite" id="PSAMB.scaffold1751size28118.g14758.t1"/>
    </source>
</evidence>
<dbReference type="Gene3D" id="1.20.58.390">
    <property type="entry name" value="Neurotransmitter-gated ion-channel transmembrane domain"/>
    <property type="match status" value="1"/>
</dbReference>
<dbReference type="PRINTS" id="PR00252">
    <property type="entry name" value="NRIONCHANNEL"/>
</dbReference>
<dbReference type="PANTHER" id="PTHR18945">
    <property type="entry name" value="NEUROTRANSMITTER GATED ION CHANNEL"/>
    <property type="match status" value="1"/>
</dbReference>
<dbReference type="GO" id="GO:0004888">
    <property type="term" value="F:transmembrane signaling receptor activity"/>
    <property type="evidence" value="ECO:0007669"/>
    <property type="project" value="InterPro"/>
</dbReference>
<dbReference type="InterPro" id="IPR006028">
    <property type="entry name" value="GABAA/Glycine_rcpt"/>
</dbReference>
<dbReference type="Pfam" id="PF02931">
    <property type="entry name" value="Neur_chan_LBD"/>
    <property type="match status" value="1"/>
</dbReference>
<feature type="transmembrane region" description="Helical" evidence="11">
    <location>
        <begin position="317"/>
        <end position="339"/>
    </location>
</feature>
<dbReference type="SUPFAM" id="SSF90112">
    <property type="entry name" value="Neurotransmitter-gated ion-channel transmembrane pore"/>
    <property type="match status" value="1"/>
</dbReference>
<feature type="signal peptide" evidence="11">
    <location>
        <begin position="1"/>
        <end position="19"/>
    </location>
</feature>
<dbReference type="FunFam" id="1.20.58.390:FF:000039">
    <property type="entry name" value="Ligand-Gated ion Channel"/>
    <property type="match status" value="1"/>
</dbReference>
<evidence type="ECO:0000259" key="13">
    <source>
        <dbReference type="Pfam" id="PF02931"/>
    </source>
</evidence>
<evidence type="ECO:0000259" key="14">
    <source>
        <dbReference type="Pfam" id="PF02932"/>
    </source>
</evidence>
<dbReference type="Pfam" id="PF02932">
    <property type="entry name" value="Neur_chan_memb"/>
    <property type="match status" value="1"/>
</dbReference>
<dbReference type="PRINTS" id="PR00253">
    <property type="entry name" value="GABAARECEPTR"/>
</dbReference>
<evidence type="ECO:0000256" key="2">
    <source>
        <dbReference type="ARBA" id="ARBA00004236"/>
    </source>
</evidence>
<protein>
    <submittedName>
        <fullName evidence="16">Cation transporter family protein</fullName>
    </submittedName>
</protein>
<accession>A0A914VDP3</accession>
<dbReference type="GO" id="GO:0005886">
    <property type="term" value="C:plasma membrane"/>
    <property type="evidence" value="ECO:0007669"/>
    <property type="project" value="UniProtKB-SubCell"/>
</dbReference>
<dbReference type="NCBIfam" id="TIGR00860">
    <property type="entry name" value="LIC"/>
    <property type="match status" value="1"/>
</dbReference>
<dbReference type="InterPro" id="IPR036734">
    <property type="entry name" value="Neur_chan_lig-bd_sf"/>
</dbReference>
<keyword evidence="9 11" id="KW-0472">Membrane</keyword>
<proteinExistence type="inferred from homology"/>
<feature type="transmembrane region" description="Helical" evidence="11">
    <location>
        <begin position="252"/>
        <end position="274"/>
    </location>
</feature>
<keyword evidence="7 11" id="KW-1133">Transmembrane helix</keyword>
<dbReference type="CDD" id="cd18990">
    <property type="entry name" value="LGIC_ECD_GABAAR"/>
    <property type="match status" value="1"/>
</dbReference>
<keyword evidence="4" id="KW-1003">Cell membrane</keyword>
<dbReference type="SUPFAM" id="SSF63712">
    <property type="entry name" value="Nicotinic receptor ligand binding domain-like"/>
    <property type="match status" value="1"/>
</dbReference>
<dbReference type="FunFam" id="2.70.170.10:FF:000034">
    <property type="entry name" value="Ligand-Gated ion Channel"/>
    <property type="match status" value="1"/>
</dbReference>
<evidence type="ECO:0000256" key="12">
    <source>
        <dbReference type="SAM" id="Coils"/>
    </source>
</evidence>
<evidence type="ECO:0000313" key="15">
    <source>
        <dbReference type="Proteomes" id="UP000887566"/>
    </source>
</evidence>
<dbReference type="Proteomes" id="UP000887566">
    <property type="component" value="Unplaced"/>
</dbReference>
<evidence type="ECO:0000256" key="8">
    <source>
        <dbReference type="ARBA" id="ARBA00023065"/>
    </source>
</evidence>
<dbReference type="PROSITE" id="PS00236">
    <property type="entry name" value="NEUROTR_ION_CHANNEL"/>
    <property type="match status" value="1"/>
</dbReference>
<evidence type="ECO:0000256" key="7">
    <source>
        <dbReference type="ARBA" id="ARBA00022989"/>
    </source>
</evidence>
<keyword evidence="6 11" id="KW-0732">Signal</keyword>
<keyword evidence="8 11" id="KW-0406">Ion transport</keyword>
<comment type="subcellular location">
    <subcellularLocation>
        <location evidence="2">Cell membrane</location>
    </subcellularLocation>
    <subcellularLocation>
        <location evidence="1">Membrane</location>
        <topology evidence="1">Multi-pass membrane protein</topology>
    </subcellularLocation>
</comment>
<comment type="similarity">
    <text evidence="11">Belongs to the ligand-gated ion channel (TC 1.A.9) family.</text>
</comment>
<feature type="coiled-coil region" evidence="12">
    <location>
        <begin position="342"/>
        <end position="369"/>
    </location>
</feature>
<evidence type="ECO:0000256" key="9">
    <source>
        <dbReference type="ARBA" id="ARBA00023136"/>
    </source>
</evidence>
<dbReference type="InterPro" id="IPR006202">
    <property type="entry name" value="Neur_chan_lig-bd"/>
</dbReference>
<dbReference type="AlphaFoldDB" id="A0A914VDP3"/>
<name>A0A914VDP3_9BILA</name>
<feature type="chain" id="PRO_5038159658" evidence="11">
    <location>
        <begin position="20"/>
        <end position="490"/>
    </location>
</feature>
<organism evidence="15 16">
    <name type="scientific">Plectus sambesii</name>
    <dbReference type="NCBI Taxonomy" id="2011161"/>
    <lineage>
        <taxon>Eukaryota</taxon>
        <taxon>Metazoa</taxon>
        <taxon>Ecdysozoa</taxon>
        <taxon>Nematoda</taxon>
        <taxon>Chromadorea</taxon>
        <taxon>Plectida</taxon>
        <taxon>Plectina</taxon>
        <taxon>Plectoidea</taxon>
        <taxon>Plectidae</taxon>
        <taxon>Plectus</taxon>
    </lineage>
</organism>
<evidence type="ECO:0000256" key="6">
    <source>
        <dbReference type="ARBA" id="ARBA00022729"/>
    </source>
</evidence>
<dbReference type="CDD" id="cd19049">
    <property type="entry name" value="LGIC_TM_anion"/>
    <property type="match status" value="1"/>
</dbReference>
<feature type="domain" description="Neurotransmitter-gated ion-channel transmembrane" evidence="14">
    <location>
        <begin position="259"/>
        <end position="480"/>
    </location>
</feature>
<dbReference type="InterPro" id="IPR036719">
    <property type="entry name" value="Neuro-gated_channel_TM_sf"/>
</dbReference>
<sequence>MLHDLLLILTLTTTQGVLANPNDPPPPLDLPTPPPAVCVHNANQRKSLLADMMHDYDKTVVPSNESIHVNVEMTVQDISSISEITSSFVADVWFSQVWTDERLEYRNLSCKTNLSLDSSVSDKLWTPNVCFVNSKKTEVHKSPAANVLLIIYPNGTVWLNYRVRVMGPCKMDLTNFPMDHQDCDLVFESYSYNTAEVRLYWQPWSPVTVPSPDDFRLPDFQFSNVSWERNEEYYTAGQWDQLKVTFSFKRLYGYYILQMYLPTYLSVFISWIAFWIDSRALPARITLGVSSLMALTFQFGNVVKNLPRVSYVKAIDLWFFVCVAFIFLSLVELAVVGFVDKIADINEQSKRIKRERQQYRRKQQKLMLKSRTTRLSQPAPSPLFPRSSSVKPNHVHLRRESSVEVEAETPLFANGAGSRPSTFTNEDVNLTTLRSAGFVLGEISQPDMLIRMPGQLGSRVDSACAKLFPATFAFFNVIYWWYYLTRGKAA</sequence>
<keyword evidence="5 11" id="KW-0812">Transmembrane</keyword>
<keyword evidence="3 11" id="KW-0813">Transport</keyword>
<feature type="transmembrane region" description="Helical" evidence="11">
    <location>
        <begin position="281"/>
        <end position="297"/>
    </location>
</feature>
<evidence type="ECO:0000256" key="3">
    <source>
        <dbReference type="ARBA" id="ARBA00022448"/>
    </source>
</evidence>
<dbReference type="InterPro" id="IPR006029">
    <property type="entry name" value="Neurotrans-gated_channel_TM"/>
</dbReference>
<dbReference type="GO" id="GO:0005230">
    <property type="term" value="F:extracellular ligand-gated monoatomic ion channel activity"/>
    <property type="evidence" value="ECO:0007669"/>
    <property type="project" value="InterPro"/>
</dbReference>
<dbReference type="InterPro" id="IPR018000">
    <property type="entry name" value="Neurotransmitter_ion_chnl_CS"/>
</dbReference>
<keyword evidence="12" id="KW-0175">Coiled coil</keyword>
<keyword evidence="10 11" id="KW-0407">Ion channel</keyword>
<evidence type="ECO:0000256" key="10">
    <source>
        <dbReference type="ARBA" id="ARBA00023303"/>
    </source>
</evidence>
<evidence type="ECO:0000256" key="1">
    <source>
        <dbReference type="ARBA" id="ARBA00004141"/>
    </source>
</evidence>
<feature type="transmembrane region" description="Helical" evidence="11">
    <location>
        <begin position="467"/>
        <end position="484"/>
    </location>
</feature>
<dbReference type="InterPro" id="IPR006201">
    <property type="entry name" value="Neur_channel"/>
</dbReference>
<evidence type="ECO:0000256" key="4">
    <source>
        <dbReference type="ARBA" id="ARBA00022475"/>
    </source>
</evidence>
<dbReference type="InterPro" id="IPR038050">
    <property type="entry name" value="Neuro_actylchol_rec"/>
</dbReference>
<evidence type="ECO:0000256" key="11">
    <source>
        <dbReference type="RuleBase" id="RU000687"/>
    </source>
</evidence>
<dbReference type="WBParaSite" id="PSAMB.scaffold1751size28118.g14758.t1">
    <property type="protein sequence ID" value="PSAMB.scaffold1751size28118.g14758.t1"/>
    <property type="gene ID" value="PSAMB.scaffold1751size28118.g14758"/>
</dbReference>
<keyword evidence="15" id="KW-1185">Reference proteome</keyword>
<dbReference type="Gene3D" id="2.70.170.10">
    <property type="entry name" value="Neurotransmitter-gated ion-channel ligand-binding domain"/>
    <property type="match status" value="1"/>
</dbReference>
<reference evidence="16" key="1">
    <citation type="submission" date="2022-11" db="UniProtKB">
        <authorList>
            <consortium name="WormBaseParasite"/>
        </authorList>
    </citation>
    <scope>IDENTIFICATION</scope>
</reference>
<evidence type="ECO:0000256" key="5">
    <source>
        <dbReference type="ARBA" id="ARBA00022692"/>
    </source>
</evidence>
<feature type="domain" description="Neurotransmitter-gated ion-channel ligand-binding" evidence="13">
    <location>
        <begin position="46"/>
        <end position="250"/>
    </location>
</feature>